<name>A0ABY6S0Q4_PODCO</name>
<protein>
    <submittedName>
        <fullName evidence="2">Uncharacterized protein</fullName>
    </submittedName>
</protein>
<feature type="region of interest" description="Disordered" evidence="1">
    <location>
        <begin position="77"/>
        <end position="101"/>
    </location>
</feature>
<sequence length="285" mass="31601">MTTRPLFDSSRPQQHDWRVHPPSTHKHLTAVHLSACKCCRALGSFPIQDPCAPRLWILADLLGLDVVRSLATQGPHLPLAKKTETHGHHSRSPPKGHDQSAAVVSGLIWERQKKHPRHLVALTVLLKGNKPPEDGTHTGRRPFGRVISNQNGFCGTARITLSTSDEYLLHISNFPRREHYTVTSWWTFGWLGVSLDGMHRMLHNMRTRECMRLNVLHLAPASTRASQLHLRSESIVTGQLALGVGGRQVCCRLTPLPSLDKNVCCCAGRNTGRHSTGPAVDENTA</sequence>
<reference evidence="2" key="1">
    <citation type="submission" date="2018-02" db="EMBL/GenBank/DDBJ databases">
        <authorList>
            <person name="Silar P."/>
        </authorList>
    </citation>
    <scope>NUCLEOTIDE SEQUENCE [LARGE SCALE GENOMIC DNA]</scope>
    <source>
        <strain evidence="2">T</strain>
    </source>
</reference>
<evidence type="ECO:0000256" key="1">
    <source>
        <dbReference type="SAM" id="MobiDB-lite"/>
    </source>
</evidence>
<dbReference type="Proteomes" id="UP000280685">
    <property type="component" value="Chromosome 2"/>
</dbReference>
<feature type="region of interest" description="Disordered" evidence="1">
    <location>
        <begin position="1"/>
        <end position="21"/>
    </location>
</feature>
<accession>A0ABY6S0Q4</accession>
<organism evidence="2 3">
    <name type="scientific">Podospora comata</name>
    <dbReference type="NCBI Taxonomy" id="48703"/>
    <lineage>
        <taxon>Eukaryota</taxon>
        <taxon>Fungi</taxon>
        <taxon>Dikarya</taxon>
        <taxon>Ascomycota</taxon>
        <taxon>Pezizomycotina</taxon>
        <taxon>Sordariomycetes</taxon>
        <taxon>Sordariomycetidae</taxon>
        <taxon>Sordariales</taxon>
        <taxon>Podosporaceae</taxon>
        <taxon>Podospora</taxon>
    </lineage>
</organism>
<proteinExistence type="predicted"/>
<dbReference type="EMBL" id="LR026965">
    <property type="protein sequence ID" value="VBB75116.1"/>
    <property type="molecule type" value="Genomic_DNA"/>
</dbReference>
<evidence type="ECO:0000313" key="2">
    <source>
        <dbReference type="EMBL" id="VBB75116.1"/>
    </source>
</evidence>
<keyword evidence="3" id="KW-1185">Reference proteome</keyword>
<evidence type="ECO:0000313" key="3">
    <source>
        <dbReference type="Proteomes" id="UP000280685"/>
    </source>
</evidence>
<gene>
    <name evidence="2" type="ORF">PODCO_200887</name>
</gene>